<feature type="region of interest" description="Disordered" evidence="1">
    <location>
        <begin position="63"/>
        <end position="91"/>
    </location>
</feature>
<organism evidence="2">
    <name type="scientific">Gaeumannomyces tritici (strain R3-111a-1)</name>
    <name type="common">Wheat and barley take-all root rot fungus</name>
    <name type="synonym">Gaeumannomyces graminis var. tritici</name>
    <dbReference type="NCBI Taxonomy" id="644352"/>
    <lineage>
        <taxon>Eukaryota</taxon>
        <taxon>Fungi</taxon>
        <taxon>Dikarya</taxon>
        <taxon>Ascomycota</taxon>
        <taxon>Pezizomycotina</taxon>
        <taxon>Sordariomycetes</taxon>
        <taxon>Sordariomycetidae</taxon>
        <taxon>Magnaporthales</taxon>
        <taxon>Magnaporthaceae</taxon>
        <taxon>Gaeumannomyces</taxon>
    </lineage>
</organism>
<protein>
    <submittedName>
        <fullName evidence="2 3">Uncharacterized protein</fullName>
    </submittedName>
</protein>
<dbReference type="EMBL" id="GL385401">
    <property type="protein sequence ID" value="EJT70482.1"/>
    <property type="molecule type" value="Genomic_DNA"/>
</dbReference>
<evidence type="ECO:0000313" key="3">
    <source>
        <dbReference type="EnsemblFungi" id="EJT70482"/>
    </source>
</evidence>
<reference evidence="3" key="5">
    <citation type="submission" date="2018-04" db="UniProtKB">
        <authorList>
            <consortium name="EnsemblFungi"/>
        </authorList>
    </citation>
    <scope>IDENTIFICATION</scope>
    <source>
        <strain evidence="3">R3-111a-1</strain>
    </source>
</reference>
<proteinExistence type="predicted"/>
<name>J3PDD7_GAET3</name>
<feature type="compositionally biased region" description="Low complexity" evidence="1">
    <location>
        <begin position="13"/>
        <end position="26"/>
    </location>
</feature>
<dbReference type="Proteomes" id="UP000006039">
    <property type="component" value="Unassembled WGS sequence"/>
</dbReference>
<dbReference type="HOGENOM" id="CLU_1713371_0_0_1"/>
<keyword evidence="4" id="KW-1185">Reference proteome</keyword>
<dbReference type="VEuPathDB" id="FungiDB:GGTG_11505"/>
<reference evidence="2" key="2">
    <citation type="submission" date="2010-07" db="EMBL/GenBank/DDBJ databases">
        <authorList>
            <consortium name="The Broad Institute Genome Sequencing Platform"/>
            <consortium name="Broad Institute Genome Sequencing Center for Infectious Disease"/>
            <person name="Ma L.-J."/>
            <person name="Dead R."/>
            <person name="Young S."/>
            <person name="Zeng Q."/>
            <person name="Koehrsen M."/>
            <person name="Alvarado L."/>
            <person name="Berlin A."/>
            <person name="Chapman S.B."/>
            <person name="Chen Z."/>
            <person name="Freedman E."/>
            <person name="Gellesch M."/>
            <person name="Goldberg J."/>
            <person name="Griggs A."/>
            <person name="Gujja S."/>
            <person name="Heilman E.R."/>
            <person name="Heiman D."/>
            <person name="Hepburn T."/>
            <person name="Howarth C."/>
            <person name="Jen D."/>
            <person name="Larson L."/>
            <person name="Mehta T."/>
            <person name="Neiman D."/>
            <person name="Pearson M."/>
            <person name="Roberts A."/>
            <person name="Saif S."/>
            <person name="Shea T."/>
            <person name="Shenoy N."/>
            <person name="Sisk P."/>
            <person name="Stolte C."/>
            <person name="Sykes S."/>
            <person name="Walk T."/>
            <person name="White J."/>
            <person name="Yandava C."/>
            <person name="Haas B."/>
            <person name="Nusbaum C."/>
            <person name="Birren B."/>
        </authorList>
    </citation>
    <scope>NUCLEOTIDE SEQUENCE</scope>
    <source>
        <strain evidence="2">R3-111a-1</strain>
    </source>
</reference>
<sequence>MTRSIWGPPPPSSLSSSVTSSPARASAGSDALLMIDADKGEAASAAIEDLRARLAAAEERLSALEKSTTTATAMTTTATTTKDERDVDRPRTRWEEMQELIRLGFEKSRLARYRNRKVGTATGRLLPIYSNATGKEIELCPKSFEELRNMGSM</sequence>
<gene>
    <name evidence="3" type="primary">20351963</name>
    <name evidence="2" type="ORF">GGTG_11505</name>
</gene>
<dbReference type="EnsemblFungi" id="EJT70482">
    <property type="protein sequence ID" value="EJT70482"/>
    <property type="gene ID" value="GGTG_11505"/>
</dbReference>
<evidence type="ECO:0000256" key="1">
    <source>
        <dbReference type="SAM" id="MobiDB-lite"/>
    </source>
</evidence>
<reference evidence="2" key="3">
    <citation type="submission" date="2010-09" db="EMBL/GenBank/DDBJ databases">
        <title>Annotation of Gaeumannomyces graminis var. tritici R3-111a-1.</title>
        <authorList>
            <consortium name="The Broad Institute Genome Sequencing Platform"/>
            <person name="Ma L.-J."/>
            <person name="Dead R."/>
            <person name="Young S.K."/>
            <person name="Zeng Q."/>
            <person name="Gargeya S."/>
            <person name="Fitzgerald M."/>
            <person name="Haas B."/>
            <person name="Abouelleil A."/>
            <person name="Alvarado L."/>
            <person name="Arachchi H.M."/>
            <person name="Berlin A."/>
            <person name="Brown A."/>
            <person name="Chapman S.B."/>
            <person name="Chen Z."/>
            <person name="Dunbar C."/>
            <person name="Freedman E."/>
            <person name="Gearin G."/>
            <person name="Gellesch M."/>
            <person name="Goldberg J."/>
            <person name="Griggs A."/>
            <person name="Gujja S."/>
            <person name="Heiman D."/>
            <person name="Howarth C."/>
            <person name="Larson L."/>
            <person name="Lui A."/>
            <person name="MacDonald P.J.P."/>
            <person name="Mehta T."/>
            <person name="Montmayeur A."/>
            <person name="Murphy C."/>
            <person name="Neiman D."/>
            <person name="Pearson M."/>
            <person name="Priest M."/>
            <person name="Roberts A."/>
            <person name="Saif S."/>
            <person name="Shea T."/>
            <person name="Shenoy N."/>
            <person name="Sisk P."/>
            <person name="Stolte C."/>
            <person name="Sykes S."/>
            <person name="Yandava C."/>
            <person name="Wortman J."/>
            <person name="Nusbaum C."/>
            <person name="Birren B."/>
        </authorList>
    </citation>
    <scope>NUCLEOTIDE SEQUENCE</scope>
    <source>
        <strain evidence="2">R3-111a-1</strain>
    </source>
</reference>
<reference evidence="4" key="1">
    <citation type="submission" date="2010-07" db="EMBL/GenBank/DDBJ databases">
        <title>The genome sequence of Gaeumannomyces graminis var. tritici strain R3-111a-1.</title>
        <authorList>
            <consortium name="The Broad Institute Genome Sequencing Platform"/>
            <person name="Ma L.-J."/>
            <person name="Dead R."/>
            <person name="Young S."/>
            <person name="Zeng Q."/>
            <person name="Koehrsen M."/>
            <person name="Alvarado L."/>
            <person name="Berlin A."/>
            <person name="Chapman S.B."/>
            <person name="Chen Z."/>
            <person name="Freedman E."/>
            <person name="Gellesch M."/>
            <person name="Goldberg J."/>
            <person name="Griggs A."/>
            <person name="Gujja S."/>
            <person name="Heilman E.R."/>
            <person name="Heiman D."/>
            <person name="Hepburn T."/>
            <person name="Howarth C."/>
            <person name="Jen D."/>
            <person name="Larson L."/>
            <person name="Mehta T."/>
            <person name="Neiman D."/>
            <person name="Pearson M."/>
            <person name="Roberts A."/>
            <person name="Saif S."/>
            <person name="Shea T."/>
            <person name="Shenoy N."/>
            <person name="Sisk P."/>
            <person name="Stolte C."/>
            <person name="Sykes S."/>
            <person name="Walk T."/>
            <person name="White J."/>
            <person name="Yandava C."/>
            <person name="Haas B."/>
            <person name="Nusbaum C."/>
            <person name="Birren B."/>
        </authorList>
    </citation>
    <scope>NUCLEOTIDE SEQUENCE [LARGE SCALE GENOMIC DNA]</scope>
    <source>
        <strain evidence="4">R3-111a-1</strain>
    </source>
</reference>
<reference evidence="3" key="4">
    <citation type="journal article" date="2015" name="G3 (Bethesda)">
        <title>Genome sequences of three phytopathogenic species of the Magnaporthaceae family of fungi.</title>
        <authorList>
            <person name="Okagaki L.H."/>
            <person name="Nunes C.C."/>
            <person name="Sailsbery J."/>
            <person name="Clay B."/>
            <person name="Brown D."/>
            <person name="John T."/>
            <person name="Oh Y."/>
            <person name="Young N."/>
            <person name="Fitzgerald M."/>
            <person name="Haas B.J."/>
            <person name="Zeng Q."/>
            <person name="Young S."/>
            <person name="Adiconis X."/>
            <person name="Fan L."/>
            <person name="Levin J.Z."/>
            <person name="Mitchell T.K."/>
            <person name="Okubara P.A."/>
            <person name="Farman M.L."/>
            <person name="Kohn L.M."/>
            <person name="Birren B."/>
            <person name="Ma L.-J."/>
            <person name="Dean R.A."/>
        </authorList>
    </citation>
    <scope>NUCLEOTIDE SEQUENCE</scope>
    <source>
        <strain evidence="3">R3-111a-1</strain>
    </source>
</reference>
<feature type="region of interest" description="Disordered" evidence="1">
    <location>
        <begin position="1"/>
        <end position="26"/>
    </location>
</feature>
<feature type="compositionally biased region" description="Basic and acidic residues" evidence="1">
    <location>
        <begin position="81"/>
        <end position="91"/>
    </location>
</feature>
<evidence type="ECO:0000313" key="2">
    <source>
        <dbReference type="EMBL" id="EJT70482.1"/>
    </source>
</evidence>
<dbReference type="RefSeq" id="XP_009227660.1">
    <property type="nucleotide sequence ID" value="XM_009229396.1"/>
</dbReference>
<dbReference type="GeneID" id="20351963"/>
<evidence type="ECO:0000313" key="4">
    <source>
        <dbReference type="Proteomes" id="UP000006039"/>
    </source>
</evidence>
<dbReference type="AlphaFoldDB" id="J3PDD7"/>
<feature type="compositionally biased region" description="Low complexity" evidence="1">
    <location>
        <begin position="64"/>
        <end position="80"/>
    </location>
</feature>
<accession>J3PDD7</accession>